<evidence type="ECO:0000256" key="4">
    <source>
        <dbReference type="PIRSR" id="PIRSR617939-2"/>
    </source>
</evidence>
<dbReference type="EC" id="4.3.2.9" evidence="1"/>
<dbReference type="EMBL" id="GAPW01004794">
    <property type="protein sequence ID" value="JAC08804.1"/>
    <property type="molecule type" value="mRNA"/>
</dbReference>
<dbReference type="PANTHER" id="PTHR12935:SF0">
    <property type="entry name" value="GAMMA-GLUTAMYLCYCLOTRANSFERASE"/>
    <property type="match status" value="1"/>
</dbReference>
<evidence type="ECO:0000256" key="3">
    <source>
        <dbReference type="PIRSR" id="PIRSR617939-1"/>
    </source>
</evidence>
<feature type="binding site" evidence="4">
    <location>
        <begin position="13"/>
        <end position="18"/>
    </location>
    <ligand>
        <name>substrate</name>
    </ligand>
</feature>
<evidence type="ECO:0000256" key="1">
    <source>
        <dbReference type="ARBA" id="ARBA00012346"/>
    </source>
</evidence>
<protein>
    <recommendedName>
        <fullName evidence="1">gamma-glutamylcyclotransferase</fullName>
        <ecNumber evidence="1">4.3.2.9</ecNumber>
    </recommendedName>
</protein>
<evidence type="ECO:0000256" key="2">
    <source>
        <dbReference type="ARBA" id="ARBA00023239"/>
    </source>
</evidence>
<keyword evidence="7" id="KW-1185">Reference proteome</keyword>
<dbReference type="SUPFAM" id="SSF110857">
    <property type="entry name" value="Gamma-glutamyl cyclotransferase-like"/>
    <property type="match status" value="1"/>
</dbReference>
<name>A0A023EJ24_AEDAL</name>
<dbReference type="InterPro" id="IPR036568">
    <property type="entry name" value="GGCT-like_sf"/>
</dbReference>
<dbReference type="GO" id="GO:0003839">
    <property type="term" value="F:gamma-glutamylcyclotransferase activity"/>
    <property type="evidence" value="ECO:0007669"/>
    <property type="project" value="UniProtKB-EC"/>
</dbReference>
<organism evidence="5">
    <name type="scientific">Aedes albopictus</name>
    <name type="common">Asian tiger mosquito</name>
    <name type="synonym">Stegomyia albopicta</name>
    <dbReference type="NCBI Taxonomy" id="7160"/>
    <lineage>
        <taxon>Eukaryota</taxon>
        <taxon>Metazoa</taxon>
        <taxon>Ecdysozoa</taxon>
        <taxon>Arthropoda</taxon>
        <taxon>Hexapoda</taxon>
        <taxon>Insecta</taxon>
        <taxon>Pterygota</taxon>
        <taxon>Neoptera</taxon>
        <taxon>Endopterygota</taxon>
        <taxon>Diptera</taxon>
        <taxon>Nematocera</taxon>
        <taxon>Culicoidea</taxon>
        <taxon>Culicidae</taxon>
        <taxon>Culicinae</taxon>
        <taxon>Aedini</taxon>
        <taxon>Aedes</taxon>
        <taxon>Stegomyia</taxon>
    </lineage>
</organism>
<dbReference type="InterPro" id="IPR017939">
    <property type="entry name" value="G-Glutamylcylcotransferase"/>
</dbReference>
<reference evidence="6" key="3">
    <citation type="submission" date="2025-05" db="UniProtKB">
        <authorList>
            <consortium name="EnsemblMetazoa"/>
        </authorList>
    </citation>
    <scope>IDENTIFICATION</scope>
    <source>
        <strain evidence="6">Foshan</strain>
    </source>
</reference>
<dbReference type="KEGG" id="aalb:109405475"/>
<dbReference type="InterPro" id="IPR013024">
    <property type="entry name" value="GGCT-like"/>
</dbReference>
<sequence length="187" mass="21353">MVLTEASSSTFNYFAFGSNLFLKRIRMESPSAVRKGIGYLEDYRLDFFHYAARWRGAPATVVEDKGHRVWGAIWQINLENLPDLDRQEGVHNQVYKPLTLPIRTPSGEVLQCRIYQLVKNPPKLEGTESGRPFERQPSKTYMNIIVRGAIESGLPVDYVEKLKEVKHNGHSGDPHFEIDLAVQDKLP</sequence>
<dbReference type="OMA" id="YFHYPVE"/>
<dbReference type="Pfam" id="PF13772">
    <property type="entry name" value="AIG2_2"/>
    <property type="match status" value="1"/>
</dbReference>
<dbReference type="EnsemblMetazoa" id="AALFPA23_012823.R18498">
    <property type="protein sequence ID" value="AALFPA23_012823.P18498"/>
    <property type="gene ID" value="AALFPA23_012823"/>
</dbReference>
<dbReference type="VEuPathDB" id="VectorBase:AALF005087"/>
<dbReference type="VEuPathDB" id="VectorBase:AALC636_004284"/>
<accession>A0A023EJ24</accession>
<dbReference type="AlphaFoldDB" id="A0A023EJ24"/>
<dbReference type="Proteomes" id="UP000069940">
    <property type="component" value="Unassembled WGS sequence"/>
</dbReference>
<dbReference type="VEuPathDB" id="VectorBase:AALC636_031910"/>
<reference evidence="5" key="1">
    <citation type="journal article" date="2014" name="PLoS Negl. Trop. Dis.">
        <title>Identification and characterization of seminal fluid proteins in the Asian tiger mosquito, Aedes albopictus.</title>
        <authorList>
            <person name="Boes K.E."/>
            <person name="Ribeiro J.M."/>
            <person name="Wong A."/>
            <person name="Harrington L.C."/>
            <person name="Wolfner M.F."/>
            <person name="Sirot L.K."/>
        </authorList>
    </citation>
    <scope>NUCLEOTIDE SEQUENCE</scope>
    <source>
        <tissue evidence="5">Reproductive organs</tissue>
    </source>
</reference>
<reference evidence="7" key="2">
    <citation type="journal article" date="2015" name="Proc. Natl. Acad. Sci. U.S.A.">
        <title>Genome sequence of the Asian Tiger mosquito, Aedes albopictus, reveals insights into its biology, genetics, and evolution.</title>
        <authorList>
            <person name="Chen X.G."/>
            <person name="Jiang X."/>
            <person name="Gu J."/>
            <person name="Xu M."/>
            <person name="Wu Y."/>
            <person name="Deng Y."/>
            <person name="Zhang C."/>
            <person name="Bonizzoni M."/>
            <person name="Dermauw W."/>
            <person name="Vontas J."/>
            <person name="Armbruster P."/>
            <person name="Huang X."/>
            <person name="Yang Y."/>
            <person name="Zhang H."/>
            <person name="He W."/>
            <person name="Peng H."/>
            <person name="Liu Y."/>
            <person name="Wu K."/>
            <person name="Chen J."/>
            <person name="Lirakis M."/>
            <person name="Topalis P."/>
            <person name="Van Leeuwen T."/>
            <person name="Hall A.B."/>
            <person name="Jiang X."/>
            <person name="Thorpe C."/>
            <person name="Mueller R.L."/>
            <person name="Sun C."/>
            <person name="Waterhouse R.M."/>
            <person name="Yan G."/>
            <person name="Tu Z.J."/>
            <person name="Fang X."/>
            <person name="James A.A."/>
        </authorList>
    </citation>
    <scope>NUCLEOTIDE SEQUENCE [LARGE SCALE GENOMIC DNA]</scope>
    <source>
        <strain evidence="7">Foshan</strain>
    </source>
</reference>
<dbReference type="STRING" id="7160.A0A023EJ24"/>
<evidence type="ECO:0000313" key="5">
    <source>
        <dbReference type="EMBL" id="JAC08804.1"/>
    </source>
</evidence>
<keyword evidence="2" id="KW-0456">Lyase</keyword>
<gene>
    <name evidence="6" type="primary">109405475</name>
</gene>
<feature type="binding site" evidence="4">
    <location>
        <position position="141"/>
    </location>
    <ligand>
        <name>substrate</name>
    </ligand>
</feature>
<evidence type="ECO:0000313" key="7">
    <source>
        <dbReference type="Proteomes" id="UP000069940"/>
    </source>
</evidence>
<feature type="active site" description="Proton acceptor" evidence="3">
    <location>
        <position position="88"/>
    </location>
</feature>
<dbReference type="CDD" id="cd06661">
    <property type="entry name" value="GGCT_like"/>
    <property type="match status" value="1"/>
</dbReference>
<dbReference type="OrthoDB" id="2924818at2759"/>
<dbReference type="Gene3D" id="3.10.490.10">
    <property type="entry name" value="Gamma-glutamyl cyclotransferase-like"/>
    <property type="match status" value="1"/>
</dbReference>
<dbReference type="PANTHER" id="PTHR12935">
    <property type="entry name" value="GAMMA-GLUTAMYLCYCLOTRANSFERASE"/>
    <property type="match status" value="1"/>
</dbReference>
<evidence type="ECO:0000313" key="6">
    <source>
        <dbReference type="EnsemblMetazoa" id="AALFPA23_012823.P18498"/>
    </source>
</evidence>
<dbReference type="VEuPathDB" id="VectorBase:AALFPA_041360"/>
<proteinExistence type="evidence at transcript level"/>